<dbReference type="EMBL" id="PQGD01000004">
    <property type="protein sequence ID" value="POP49815.1"/>
    <property type="molecule type" value="Genomic_DNA"/>
</dbReference>
<dbReference type="RefSeq" id="WP_103675212.1">
    <property type="nucleotide sequence ID" value="NZ_PQGD01000004.1"/>
</dbReference>
<dbReference type="Pfam" id="PF07348">
    <property type="entry name" value="Syd"/>
    <property type="match status" value="1"/>
</dbReference>
<evidence type="ECO:0000313" key="7">
    <source>
        <dbReference type="Proteomes" id="UP000237073"/>
    </source>
</evidence>
<dbReference type="Gene3D" id="3.40.1580.20">
    <property type="entry name" value="Syd protein"/>
    <property type="match status" value="1"/>
</dbReference>
<dbReference type="CDD" id="cd16323">
    <property type="entry name" value="Syd"/>
    <property type="match status" value="1"/>
</dbReference>
<keyword evidence="3 4" id="KW-0472">Membrane</keyword>
<dbReference type="InterPro" id="IPR038228">
    <property type="entry name" value="Syd_sf"/>
</dbReference>
<reference evidence="7 8" key="1">
    <citation type="submission" date="2018-01" db="EMBL/GenBank/DDBJ databases">
        <title>Superficieibacter electus gen. nov., sp. nov., an extended-spectrum beta-lactamase possessing member of the Enterobacteriaceae family, isolated from intensive care unit surfaces.</title>
        <authorList>
            <person name="Potter R.F."/>
            <person name="D'Souza A.W."/>
        </authorList>
    </citation>
    <scope>NUCLEOTIDE SEQUENCE [LARGE SCALE GENOMIC DNA]</scope>
    <source>
        <strain evidence="6 8">BP-1</strain>
        <strain evidence="5 7">BP-2</strain>
    </source>
</reference>
<keyword evidence="1 4" id="KW-1003">Cell membrane</keyword>
<evidence type="ECO:0000313" key="8">
    <source>
        <dbReference type="Proteomes" id="UP000247005"/>
    </source>
</evidence>
<dbReference type="EMBL" id="PQGE01000004">
    <property type="protein sequence ID" value="POP46344.1"/>
    <property type="molecule type" value="Genomic_DNA"/>
</dbReference>
<dbReference type="NCBIfam" id="NF003439">
    <property type="entry name" value="PRK04968.1"/>
    <property type="match status" value="1"/>
</dbReference>
<protein>
    <recommendedName>
        <fullName evidence="4">Protein Syd</fullName>
    </recommendedName>
</protein>
<gene>
    <name evidence="4" type="primary">syd</name>
    <name evidence="6" type="ORF">CHU32_06215</name>
    <name evidence="5" type="ORF">CHU33_06200</name>
</gene>
<sequence>MDPQTAQALKAFTQRYCDAWRREHTSWPQSEALYGVPSPCIVSSTDQIVLWQPQPFEGEQNLNAVERALDIVIQPAAHIFYTAQYAGDMQARFGAETLTLLQTWSADDFRRVQENLIGHLVTQKRLKLSPTLFIATLDSELDVISVCNLRGEVLKETLGTTKRRVLAASLVDFLNQLEPVL</sequence>
<dbReference type="Proteomes" id="UP000237073">
    <property type="component" value="Unassembled WGS sequence"/>
</dbReference>
<comment type="function">
    <text evidence="4">Interacts with the SecY protein in vivo. May bind preferentially to an uncomplexed state of SecY, thus functioning either as a chelating agent for excess SecY in the cell or as a regulatory factor that negatively controls the translocase function.</text>
</comment>
<comment type="subcellular location">
    <subcellularLocation>
        <location evidence="4">Cell inner membrane</location>
        <topology evidence="4">Peripheral membrane protein</topology>
        <orientation evidence="4">Cytoplasmic side</orientation>
    </subcellularLocation>
    <text evidence="4">Loosely associated with the cytoplasmic side of the inner membrane, probably via SecY.</text>
</comment>
<keyword evidence="7" id="KW-1185">Reference proteome</keyword>
<proteinExistence type="inferred from homology"/>
<evidence type="ECO:0000256" key="4">
    <source>
        <dbReference type="HAMAP-Rule" id="MF_01104"/>
    </source>
</evidence>
<dbReference type="GO" id="GO:0009898">
    <property type="term" value="C:cytoplasmic side of plasma membrane"/>
    <property type="evidence" value="ECO:0007669"/>
    <property type="project" value="InterPro"/>
</dbReference>
<comment type="caution">
    <text evidence="6">The sequence shown here is derived from an EMBL/GenBank/DDBJ whole genome shotgun (WGS) entry which is preliminary data.</text>
</comment>
<dbReference type="AlphaFoldDB" id="A0A2P5GTC2"/>
<organism evidence="6 8">
    <name type="scientific">Superficieibacter electus</name>
    <dbReference type="NCBI Taxonomy" id="2022662"/>
    <lineage>
        <taxon>Bacteria</taxon>
        <taxon>Pseudomonadati</taxon>
        <taxon>Pseudomonadota</taxon>
        <taxon>Gammaproteobacteria</taxon>
        <taxon>Enterobacterales</taxon>
        <taxon>Enterobacteriaceae</taxon>
        <taxon>Superficieibacter</taxon>
    </lineage>
</organism>
<comment type="similarity">
    <text evidence="4">Belongs to the Syd family.</text>
</comment>
<dbReference type="HAMAP" id="MF_01104">
    <property type="entry name" value="Syd"/>
    <property type="match status" value="1"/>
</dbReference>
<dbReference type="OrthoDB" id="5599437at2"/>
<evidence type="ECO:0000256" key="2">
    <source>
        <dbReference type="ARBA" id="ARBA00022519"/>
    </source>
</evidence>
<keyword evidence="2 4" id="KW-0997">Cell inner membrane</keyword>
<evidence type="ECO:0000256" key="1">
    <source>
        <dbReference type="ARBA" id="ARBA00022475"/>
    </source>
</evidence>
<accession>A0A2P5GTC2</accession>
<evidence type="ECO:0000256" key="3">
    <source>
        <dbReference type="ARBA" id="ARBA00023136"/>
    </source>
</evidence>
<evidence type="ECO:0000313" key="5">
    <source>
        <dbReference type="EMBL" id="POP46344.1"/>
    </source>
</evidence>
<evidence type="ECO:0000313" key="6">
    <source>
        <dbReference type="EMBL" id="POP49815.1"/>
    </source>
</evidence>
<dbReference type="InterPro" id="IPR009948">
    <property type="entry name" value="Syd"/>
</dbReference>
<dbReference type="Proteomes" id="UP000247005">
    <property type="component" value="Unassembled WGS sequence"/>
</dbReference>
<name>A0A2P5GTC2_9ENTR</name>